<dbReference type="Proteomes" id="UP000318571">
    <property type="component" value="Chromosome 10"/>
</dbReference>
<feature type="compositionally biased region" description="Basic and acidic residues" evidence="6">
    <location>
        <begin position="428"/>
        <end position="437"/>
    </location>
</feature>
<organism evidence="9 10">
    <name type="scientific">Tigriopus californicus</name>
    <name type="common">Marine copepod</name>
    <dbReference type="NCBI Taxonomy" id="6832"/>
    <lineage>
        <taxon>Eukaryota</taxon>
        <taxon>Metazoa</taxon>
        <taxon>Ecdysozoa</taxon>
        <taxon>Arthropoda</taxon>
        <taxon>Crustacea</taxon>
        <taxon>Multicrustacea</taxon>
        <taxon>Hexanauplia</taxon>
        <taxon>Copepoda</taxon>
        <taxon>Harpacticoida</taxon>
        <taxon>Harpacticidae</taxon>
        <taxon>Tigriopus</taxon>
    </lineage>
</organism>
<dbReference type="AlphaFoldDB" id="A0A553NFH6"/>
<dbReference type="EMBL" id="VCGU01000458">
    <property type="protein sequence ID" value="TRY64181.1"/>
    <property type="molecule type" value="Genomic_DNA"/>
</dbReference>
<comment type="subcellular location">
    <subcellularLocation>
        <location evidence="1">Membrane</location>
    </subcellularLocation>
</comment>
<name>A0A553NFH6_TIGCA</name>
<dbReference type="PROSITE" id="PS50262">
    <property type="entry name" value="G_PROTEIN_RECEP_F1_2"/>
    <property type="match status" value="1"/>
</dbReference>
<reference evidence="9 10" key="1">
    <citation type="journal article" date="2018" name="Nat. Ecol. Evol.">
        <title>Genomic signatures of mitonuclear coevolution across populations of Tigriopus californicus.</title>
        <authorList>
            <person name="Barreto F.S."/>
            <person name="Watson E.T."/>
            <person name="Lima T.G."/>
            <person name="Willett C.S."/>
            <person name="Edmands S."/>
            <person name="Li W."/>
            <person name="Burton R.S."/>
        </authorList>
    </citation>
    <scope>NUCLEOTIDE SEQUENCE [LARGE SCALE GENOMIC DNA]</scope>
    <source>
        <strain evidence="9 10">San Diego</strain>
    </source>
</reference>
<dbReference type="GO" id="GO:0016020">
    <property type="term" value="C:membrane"/>
    <property type="evidence" value="ECO:0007669"/>
    <property type="project" value="UniProtKB-SubCell"/>
</dbReference>
<dbReference type="CDD" id="cd14978">
    <property type="entry name" value="7tmA_FMRFamide_R-like"/>
    <property type="match status" value="1"/>
</dbReference>
<feature type="transmembrane region" description="Helical" evidence="7">
    <location>
        <begin position="28"/>
        <end position="53"/>
    </location>
</feature>
<evidence type="ECO:0000256" key="7">
    <source>
        <dbReference type="SAM" id="Phobius"/>
    </source>
</evidence>
<comment type="caution">
    <text evidence="9">The sequence shown here is derived from an EMBL/GenBank/DDBJ whole genome shotgun (WGS) entry which is preliminary data.</text>
</comment>
<dbReference type="InterPro" id="IPR000276">
    <property type="entry name" value="GPCR_Rhodpsn"/>
</dbReference>
<keyword evidence="4 7" id="KW-1133">Transmembrane helix</keyword>
<evidence type="ECO:0000259" key="8">
    <source>
        <dbReference type="PROSITE" id="PS50262"/>
    </source>
</evidence>
<dbReference type="InterPro" id="IPR017452">
    <property type="entry name" value="GPCR_Rhodpsn_7TM"/>
</dbReference>
<comment type="similarity">
    <text evidence="2">Belongs to the G-protein coupled receptor 1 family.</text>
</comment>
<feature type="transmembrane region" description="Helical" evidence="7">
    <location>
        <begin position="65"/>
        <end position="88"/>
    </location>
</feature>
<feature type="transmembrane region" description="Helical" evidence="7">
    <location>
        <begin position="141"/>
        <end position="159"/>
    </location>
</feature>
<accession>A0A553NFH6</accession>
<dbReference type="PANTHER" id="PTHR47632">
    <property type="entry name" value="FMRFAMIDE PEPTIDE RECEPTOR FAMILY-RELATED"/>
    <property type="match status" value="1"/>
</dbReference>
<feature type="compositionally biased region" description="Polar residues" evidence="6">
    <location>
        <begin position="339"/>
        <end position="376"/>
    </location>
</feature>
<dbReference type="STRING" id="6832.A0A553NFH6"/>
<sequence>MSAKNSSVSSLEAYYSGEDNHVKVFFEFVLHGIVLNLIGVIGLVGNIICIAILSRPHMKSSTNLILCALASFDVMVILCSMFMLSLPAIYRYTEDAFFTFYYQDVFPYITPCVYSLGLIAQTGSIYSTLSSEIITIGRTKWALVFIAAFAVLYNITRFFEITWTLAQDPTDPLNATLRAELITTKLREDPIYISVYITGMYLVFMYTLPFSGLRSNDRNVTLSSHQRKERKLAIMLMIVVLVFLICNVLPFTVNLMELFSISYKPLTEISNLLVTVNSSCNIFIYTIFGEKFQRQLCLYTRKWCLLVGDKEDDPFMTKSFYAGIQVNRRQSEVAGSSPGKASNAKTNLLTFEPNNPEKTTNDNNIMAPSRPNSNNLSPIQETCEGLGGGDMDAHSSVLQVLPPTVLGKQTKLIYRDDKCFLSEVSVEPHHGSVERGRSLCQPSTRGIREVKAPLRGSSEDQSEF</sequence>
<dbReference type="SUPFAM" id="SSF81321">
    <property type="entry name" value="Family A G protein-coupled receptor-like"/>
    <property type="match status" value="1"/>
</dbReference>
<feature type="transmembrane region" description="Helical" evidence="7">
    <location>
        <begin position="232"/>
        <end position="253"/>
    </location>
</feature>
<proteinExistence type="inferred from homology"/>
<gene>
    <name evidence="9" type="ORF">TCAL_10326</name>
</gene>
<feature type="transmembrane region" description="Helical" evidence="7">
    <location>
        <begin position="108"/>
        <end position="129"/>
    </location>
</feature>
<evidence type="ECO:0000256" key="3">
    <source>
        <dbReference type="ARBA" id="ARBA00022692"/>
    </source>
</evidence>
<evidence type="ECO:0000313" key="10">
    <source>
        <dbReference type="Proteomes" id="UP000318571"/>
    </source>
</evidence>
<evidence type="ECO:0000256" key="1">
    <source>
        <dbReference type="ARBA" id="ARBA00004370"/>
    </source>
</evidence>
<feature type="region of interest" description="Disordered" evidence="6">
    <location>
        <begin position="332"/>
        <end position="376"/>
    </location>
</feature>
<dbReference type="PRINTS" id="PR00237">
    <property type="entry name" value="GPCRRHODOPSN"/>
</dbReference>
<feature type="transmembrane region" description="Helical" evidence="7">
    <location>
        <begin position="191"/>
        <end position="211"/>
    </location>
</feature>
<dbReference type="InterPro" id="IPR053326">
    <property type="entry name" value="GPCR1-like"/>
</dbReference>
<dbReference type="Gene3D" id="1.20.1070.10">
    <property type="entry name" value="Rhodopsin 7-helix transmembrane proteins"/>
    <property type="match status" value="1"/>
</dbReference>
<evidence type="ECO:0000256" key="6">
    <source>
        <dbReference type="SAM" id="MobiDB-lite"/>
    </source>
</evidence>
<feature type="domain" description="G-protein coupled receptors family 1 profile" evidence="8">
    <location>
        <begin position="45"/>
        <end position="285"/>
    </location>
</feature>
<keyword evidence="3 7" id="KW-0812">Transmembrane</keyword>
<evidence type="ECO:0000256" key="2">
    <source>
        <dbReference type="ARBA" id="ARBA00010663"/>
    </source>
</evidence>
<protein>
    <recommendedName>
        <fullName evidence="8">G-protein coupled receptors family 1 profile domain-containing protein</fullName>
    </recommendedName>
</protein>
<evidence type="ECO:0000313" key="9">
    <source>
        <dbReference type="EMBL" id="TRY64181.1"/>
    </source>
</evidence>
<evidence type="ECO:0000256" key="4">
    <source>
        <dbReference type="ARBA" id="ARBA00022989"/>
    </source>
</evidence>
<feature type="region of interest" description="Disordered" evidence="6">
    <location>
        <begin position="428"/>
        <end position="464"/>
    </location>
</feature>
<keyword evidence="10" id="KW-1185">Reference proteome</keyword>
<keyword evidence="5 7" id="KW-0472">Membrane</keyword>
<dbReference type="GO" id="GO:0004930">
    <property type="term" value="F:G protein-coupled receptor activity"/>
    <property type="evidence" value="ECO:0007669"/>
    <property type="project" value="InterPro"/>
</dbReference>
<evidence type="ECO:0000256" key="5">
    <source>
        <dbReference type="ARBA" id="ARBA00023136"/>
    </source>
</evidence>